<evidence type="ECO:0000256" key="10">
    <source>
        <dbReference type="SAM" id="MobiDB-lite"/>
    </source>
</evidence>
<organism evidence="12 13">
    <name type="scientific">Puccinia sorghi</name>
    <dbReference type="NCBI Taxonomy" id="27349"/>
    <lineage>
        <taxon>Eukaryota</taxon>
        <taxon>Fungi</taxon>
        <taxon>Dikarya</taxon>
        <taxon>Basidiomycota</taxon>
        <taxon>Pucciniomycotina</taxon>
        <taxon>Pucciniomycetes</taxon>
        <taxon>Pucciniales</taxon>
        <taxon>Pucciniaceae</taxon>
        <taxon>Puccinia</taxon>
    </lineage>
</organism>
<dbReference type="GO" id="GO:0007186">
    <property type="term" value="P:G protein-coupled receptor signaling pathway"/>
    <property type="evidence" value="ECO:0007669"/>
    <property type="project" value="TreeGrafter"/>
</dbReference>
<evidence type="ECO:0000256" key="1">
    <source>
        <dbReference type="ARBA" id="ARBA00004141"/>
    </source>
</evidence>
<evidence type="ECO:0000313" key="13">
    <source>
        <dbReference type="Proteomes" id="UP000037035"/>
    </source>
</evidence>
<proteinExistence type="inferred from homology"/>
<evidence type="ECO:0000256" key="2">
    <source>
        <dbReference type="ARBA" id="ARBA00008807"/>
    </source>
</evidence>
<feature type="transmembrane region" description="Helical" evidence="11">
    <location>
        <begin position="21"/>
        <end position="37"/>
    </location>
</feature>
<dbReference type="PANTHER" id="PTHR12425:SF5">
    <property type="entry name" value="SYNEMBRYN"/>
    <property type="match status" value="1"/>
</dbReference>
<dbReference type="Pfam" id="PF03169">
    <property type="entry name" value="OPT"/>
    <property type="match status" value="1"/>
</dbReference>
<accession>A0A0L6V8J1</accession>
<dbReference type="GO" id="GO:0001965">
    <property type="term" value="F:G-protein alpha-subunit binding"/>
    <property type="evidence" value="ECO:0007669"/>
    <property type="project" value="TreeGrafter"/>
</dbReference>
<evidence type="ECO:0000256" key="6">
    <source>
        <dbReference type="ARBA" id="ARBA00022692"/>
    </source>
</evidence>
<feature type="transmembrane region" description="Helical" evidence="11">
    <location>
        <begin position="206"/>
        <end position="231"/>
    </location>
</feature>
<dbReference type="OrthoDB" id="5585685at2759"/>
<dbReference type="GO" id="GO:0016020">
    <property type="term" value="C:membrane"/>
    <property type="evidence" value="ECO:0007669"/>
    <property type="project" value="UniProtKB-SubCell"/>
</dbReference>
<dbReference type="GO" id="GO:0005737">
    <property type="term" value="C:cytoplasm"/>
    <property type="evidence" value="ECO:0007669"/>
    <property type="project" value="TreeGrafter"/>
</dbReference>
<dbReference type="Pfam" id="PF10165">
    <property type="entry name" value="Ric8"/>
    <property type="match status" value="2"/>
</dbReference>
<comment type="subcellular location">
    <subcellularLocation>
        <location evidence="1">Membrane</location>
        <topology evidence="1">Multi-pass membrane protein</topology>
    </subcellularLocation>
</comment>
<dbReference type="GO" id="GO:0035673">
    <property type="term" value="F:oligopeptide transmembrane transporter activity"/>
    <property type="evidence" value="ECO:0007669"/>
    <property type="project" value="InterPro"/>
</dbReference>
<dbReference type="EMBL" id="LAVV01007287">
    <property type="protein sequence ID" value="KNZ56425.1"/>
    <property type="molecule type" value="Genomic_DNA"/>
</dbReference>
<feature type="compositionally biased region" description="Polar residues" evidence="10">
    <location>
        <begin position="514"/>
        <end position="534"/>
    </location>
</feature>
<feature type="region of interest" description="Disordered" evidence="10">
    <location>
        <begin position="552"/>
        <end position="601"/>
    </location>
</feature>
<dbReference type="InterPro" id="IPR004813">
    <property type="entry name" value="OPT"/>
</dbReference>
<keyword evidence="5" id="KW-0344">Guanine-nucleotide releasing factor</keyword>
<keyword evidence="8 11" id="KW-0472">Membrane</keyword>
<protein>
    <submittedName>
        <fullName evidence="12">Uncharacterized protein</fullName>
    </submittedName>
</protein>
<reference evidence="12 13" key="1">
    <citation type="submission" date="2015-08" db="EMBL/GenBank/DDBJ databases">
        <title>Next Generation Sequencing and Analysis of the Genome of Puccinia sorghi L Schw, the Causal Agent of Maize Common Rust.</title>
        <authorList>
            <person name="Rochi L."/>
            <person name="Burguener G."/>
            <person name="Darino M."/>
            <person name="Turjanski A."/>
            <person name="Kreff E."/>
            <person name="Dieguez M.J."/>
            <person name="Sacco F."/>
        </authorList>
    </citation>
    <scope>NUCLEOTIDE SEQUENCE [LARGE SCALE GENOMIC DNA]</scope>
    <source>
        <strain evidence="12 13">RO10H11247</strain>
    </source>
</reference>
<feature type="compositionally biased region" description="Polar residues" evidence="10">
    <location>
        <begin position="591"/>
        <end position="601"/>
    </location>
</feature>
<dbReference type="Proteomes" id="UP000037035">
    <property type="component" value="Unassembled WGS sequence"/>
</dbReference>
<comment type="caution">
    <text evidence="12">The sequence shown here is derived from an EMBL/GenBank/DDBJ whole genome shotgun (WGS) entry which is preliminary data.</text>
</comment>
<evidence type="ECO:0000256" key="11">
    <source>
        <dbReference type="SAM" id="Phobius"/>
    </source>
</evidence>
<comment type="similarity">
    <text evidence="2">Belongs to the oligopeptide OPT transporter family.</text>
</comment>
<sequence>MALGRIALVRHCRNRPLRSHRFVACFVGVGVLSWQITNLSDFCEPNQVNRFTCPGYRTYYTASVIWVGRVFGDDIRIYSAGRIYHALTYFFLIGGLVPIPLWYLAKKRGGNFLKYINVPVFLQQQCCDTYKLMFECKNYRQYVVCISHVVRGSICEWIHSAVLFPLVVQVSLGVGHLSCGFDSSVWCDLVSPSTILIYKNSQPVSFLSMLLIVFSIFIFIFFSLLVMLGVMGRGVLGWKYRQMDLALGLDNFVHEIILYLMEDYQKLSTHERRKNDKAVSAAFQQLIQRIQPAPTDLDPAFRRSSIKLILSDLTANIDGTTHWSTDTTLHALIALKLLGRSSVATDDLTNHLPLLTRFANLLAPPTPLPILIIQEALRIIANTLFLHPLSRSSPHLLPALSSLVQIAINNDHSKLLQQEQQLSSFLASRVIFLITAVPSTLVCDIIDRTDLTEYLERSFKYQLDLKLNSNQLHPSISQDVLIEHLKIIFNLMVHYPKSIQQYAGQSNSPILGSISSTTTADLPSPDQASPSSRRASLKSRFMNQINMKKISRLARSETSSGKDPDQINDTYPDDLIASPSKSHHSRYHSKASGSSSRVPSVDQTLEGLGVVTDPRNHVFAGSVANLTTNLLHQNKAITDFTHASFRLLPHLIQLFLLEPIPNPPNLKPPLISFLHALLNFSPSALNFFTDEYKLLEESYRNTEIPPVISKLMTIIDRVTNYYCPGDPDDRLVKEKCHLDSVDLEVDLTQVLLLTANLISPHTPSHMSLGLSNQSREALIEKVMPSNIDRSVALDKQDNLIGRILRLMNSVRFENLKHTCGAFLSALYADDTDRLTSQVGYGPLAGYLLSIGKAGMTAESNYDTRGGEINPITGKYWPSEESSECAEKVLSESEKEQEAERLCALFDRMNRGGVISAPDPRKLAVESGRFEEIETKLASQLDQQEKLEEIKALRELELYKEKKRK</sequence>
<evidence type="ECO:0000256" key="8">
    <source>
        <dbReference type="ARBA" id="ARBA00023136"/>
    </source>
</evidence>
<comment type="similarity">
    <text evidence="3">Belongs to the synembryn family.</text>
</comment>
<dbReference type="GO" id="GO:0005085">
    <property type="term" value="F:guanyl-nucleotide exchange factor activity"/>
    <property type="evidence" value="ECO:0007669"/>
    <property type="project" value="UniProtKB-KW"/>
</dbReference>
<feature type="region of interest" description="Disordered" evidence="10">
    <location>
        <begin position="514"/>
        <end position="538"/>
    </location>
</feature>
<evidence type="ECO:0000256" key="4">
    <source>
        <dbReference type="ARBA" id="ARBA00022448"/>
    </source>
</evidence>
<keyword evidence="6 11" id="KW-0812">Transmembrane</keyword>
<name>A0A0L6V8J1_9BASI</name>
<evidence type="ECO:0000256" key="5">
    <source>
        <dbReference type="ARBA" id="ARBA00022658"/>
    </source>
</evidence>
<evidence type="ECO:0000313" key="12">
    <source>
        <dbReference type="EMBL" id="KNZ56425.1"/>
    </source>
</evidence>
<dbReference type="InterPro" id="IPR019318">
    <property type="entry name" value="Gua_nucleotide_exch_fac_Ric8"/>
</dbReference>
<keyword evidence="9" id="KW-0143">Chaperone</keyword>
<dbReference type="PANTHER" id="PTHR12425">
    <property type="entry name" value="SYNEMBRYN"/>
    <property type="match status" value="1"/>
</dbReference>
<keyword evidence="7 11" id="KW-1133">Transmembrane helix</keyword>
<dbReference type="VEuPathDB" id="FungiDB:VP01_2405g2"/>
<evidence type="ECO:0000256" key="7">
    <source>
        <dbReference type="ARBA" id="ARBA00022989"/>
    </source>
</evidence>
<keyword evidence="4" id="KW-0813">Transport</keyword>
<evidence type="ECO:0000256" key="9">
    <source>
        <dbReference type="ARBA" id="ARBA00023186"/>
    </source>
</evidence>
<dbReference type="AlphaFoldDB" id="A0A0L6V8J1"/>
<evidence type="ECO:0000256" key="3">
    <source>
        <dbReference type="ARBA" id="ARBA00009049"/>
    </source>
</evidence>
<keyword evidence="13" id="KW-1185">Reference proteome</keyword>
<feature type="transmembrane region" description="Helical" evidence="11">
    <location>
        <begin position="83"/>
        <end position="105"/>
    </location>
</feature>
<gene>
    <name evidence="12" type="ORF">VP01_2405g2</name>
</gene>